<evidence type="ECO:0000313" key="9">
    <source>
        <dbReference type="EMBL" id="SQI44200.1"/>
    </source>
</evidence>
<comment type="subcellular location">
    <subcellularLocation>
        <location evidence="7">Cell membrane</location>
        <topology evidence="7">Peripheral membrane protein</topology>
    </subcellularLocation>
</comment>
<name>A0A2X4VFW2_9GAMM</name>
<sequence length="179" mass="20235">MKALLIYSSCDGQTKTIVETIAKELQEKVQVSLYNINDLPEVNLKDYDGVLLGASIRYGYFSKAFKSFVVRNSAILNEMPSAFVSVNLIARKPEKQSPQTNSYTRKYLLSSPWKPSICGVFAGALRYPRYSWLDRVMIQLIMRMSGGETDASKEIEYTDWSQVKHFSHDFARLIGAGDA</sequence>
<evidence type="ECO:0000313" key="10">
    <source>
        <dbReference type="Proteomes" id="UP000249005"/>
    </source>
</evidence>
<keyword evidence="4 7" id="KW-0560">Oxidoreductase</keyword>
<comment type="pathway">
    <text evidence="7">Porphyrin-containing compound metabolism; protoporphyrin-IX biosynthesis; protoporphyrin-IX from protoporphyrinogen-IX: step 1/1.</text>
</comment>
<protein>
    <recommendedName>
        <fullName evidence="7">Protoporphyrinogen IX dehydrogenase [quinone]</fullName>
        <ecNumber evidence="7">1.3.5.3</ecNumber>
    </recommendedName>
    <alternativeName>
        <fullName evidence="7">Protoporphyrinogen IX dehydrogenase [menaquinone]</fullName>
    </alternativeName>
    <alternativeName>
        <fullName evidence="7">Protoporphyrinogen IX dehydrogenase [ubiquinone]</fullName>
    </alternativeName>
    <alternativeName>
        <fullName evidence="7">Protoporphyrinogen oxidase</fullName>
        <shortName evidence="7">PPO</shortName>
    </alternativeName>
</protein>
<dbReference type="AlphaFoldDB" id="A0A2X4VFW2"/>
<dbReference type="EC" id="1.3.5.3" evidence="7"/>
<dbReference type="PANTHER" id="PTHR38030:SF2">
    <property type="entry name" value="PROTOPORPHYRINOGEN IX DEHYDROGENASE [QUINONE]"/>
    <property type="match status" value="1"/>
</dbReference>
<dbReference type="InterPro" id="IPR008254">
    <property type="entry name" value="Flavodoxin/NO_synth"/>
</dbReference>
<evidence type="ECO:0000256" key="4">
    <source>
        <dbReference type="ARBA" id="ARBA00023002"/>
    </source>
</evidence>
<keyword evidence="7" id="KW-1003">Cell membrane</keyword>
<dbReference type="GO" id="GO:0004729">
    <property type="term" value="F:oxygen-dependent protoporphyrinogen oxidase activity"/>
    <property type="evidence" value="ECO:0007669"/>
    <property type="project" value="InterPro"/>
</dbReference>
<dbReference type="Proteomes" id="UP000249005">
    <property type="component" value="Chromosome 1"/>
</dbReference>
<keyword evidence="1 7" id="KW-0285">Flavoprotein</keyword>
<evidence type="ECO:0000256" key="1">
    <source>
        <dbReference type="ARBA" id="ARBA00022630"/>
    </source>
</evidence>
<dbReference type="InterPro" id="IPR029039">
    <property type="entry name" value="Flavoprotein-like_sf"/>
</dbReference>
<dbReference type="UniPathway" id="UPA00251">
    <property type="reaction ID" value="UER00324"/>
</dbReference>
<dbReference type="InterPro" id="IPR026816">
    <property type="entry name" value="Flavodoxin_dom"/>
</dbReference>
<gene>
    <name evidence="7 9" type="primary">hemG</name>
    <name evidence="9" type="ORF">NCTC12151_03540</name>
</gene>
<organism evidence="9 10">
    <name type="scientific">Leminorella richardii</name>
    <dbReference type="NCBI Taxonomy" id="158841"/>
    <lineage>
        <taxon>Bacteria</taxon>
        <taxon>Pseudomonadati</taxon>
        <taxon>Pseudomonadota</taxon>
        <taxon>Gammaproteobacteria</taxon>
        <taxon>Enterobacterales</taxon>
        <taxon>Budviciaceae</taxon>
        <taxon>Leminorella</taxon>
    </lineage>
</organism>
<dbReference type="SUPFAM" id="SSF52218">
    <property type="entry name" value="Flavoproteins"/>
    <property type="match status" value="1"/>
</dbReference>
<feature type="domain" description="Flavodoxin-like" evidence="8">
    <location>
        <begin position="3"/>
        <end position="171"/>
    </location>
</feature>
<comment type="cofactor">
    <cofactor evidence="7">
        <name>FMN</name>
        <dbReference type="ChEBI" id="CHEBI:58210"/>
    </cofactor>
    <text evidence="7">Binds 1 FMN non-covalently per subunit.</text>
</comment>
<keyword evidence="6 7" id="KW-0627">Porphyrin biosynthesis</keyword>
<dbReference type="KEGG" id="lri:NCTC12151_03540"/>
<dbReference type="GO" id="GO:0010181">
    <property type="term" value="F:FMN binding"/>
    <property type="evidence" value="ECO:0007669"/>
    <property type="project" value="UniProtKB-UniRule"/>
</dbReference>
<evidence type="ECO:0000256" key="6">
    <source>
        <dbReference type="ARBA" id="ARBA00023244"/>
    </source>
</evidence>
<accession>A0A2X4VFW2</accession>
<evidence type="ECO:0000256" key="3">
    <source>
        <dbReference type="ARBA" id="ARBA00022741"/>
    </source>
</evidence>
<dbReference type="Gene3D" id="3.40.50.360">
    <property type="match status" value="1"/>
</dbReference>
<dbReference type="Pfam" id="PF12724">
    <property type="entry name" value="Flavodoxin_5"/>
    <property type="match status" value="1"/>
</dbReference>
<evidence type="ECO:0000259" key="8">
    <source>
        <dbReference type="PROSITE" id="PS50902"/>
    </source>
</evidence>
<keyword evidence="10" id="KW-1185">Reference proteome</keyword>
<comment type="similarity">
    <text evidence="7">Belongs to the HemG family.</text>
</comment>
<comment type="catalytic activity">
    <reaction evidence="7">
        <text>protoporphyrinogen IX + 3 a menaquinone = protoporphyrin IX + 3 a menaquinol</text>
        <dbReference type="Rhea" id="RHEA:27409"/>
        <dbReference type="Rhea" id="RHEA-COMP:9537"/>
        <dbReference type="Rhea" id="RHEA-COMP:9539"/>
        <dbReference type="ChEBI" id="CHEBI:16374"/>
        <dbReference type="ChEBI" id="CHEBI:18151"/>
        <dbReference type="ChEBI" id="CHEBI:57306"/>
        <dbReference type="ChEBI" id="CHEBI:57307"/>
        <dbReference type="EC" id="1.3.5.3"/>
    </reaction>
</comment>
<dbReference type="RefSeq" id="WP_111741792.1">
    <property type="nucleotide sequence ID" value="NZ_LR698987.1"/>
</dbReference>
<evidence type="ECO:0000256" key="2">
    <source>
        <dbReference type="ARBA" id="ARBA00022643"/>
    </source>
</evidence>
<comment type="catalytic activity">
    <reaction evidence="7">
        <text>protoporphyrinogen IX + 3 a ubiquinone = protoporphyrin IX + 3 a ubiquinol</text>
        <dbReference type="Rhea" id="RHEA:63936"/>
        <dbReference type="Rhea" id="RHEA-COMP:9565"/>
        <dbReference type="Rhea" id="RHEA-COMP:9566"/>
        <dbReference type="ChEBI" id="CHEBI:16389"/>
        <dbReference type="ChEBI" id="CHEBI:17976"/>
        <dbReference type="ChEBI" id="CHEBI:57306"/>
        <dbReference type="ChEBI" id="CHEBI:57307"/>
    </reaction>
</comment>
<keyword evidence="2 7" id="KW-0288">FMN</keyword>
<dbReference type="NCBIfam" id="NF008316">
    <property type="entry name" value="PRK11104.1"/>
    <property type="match status" value="1"/>
</dbReference>
<comment type="catalytic activity">
    <reaction evidence="7">
        <text>protoporphyrinogen IX + 3 a quinone = protoporphyrin IX + 3 a quinol</text>
        <dbReference type="Rhea" id="RHEA:65032"/>
        <dbReference type="ChEBI" id="CHEBI:24646"/>
        <dbReference type="ChEBI" id="CHEBI:57306"/>
        <dbReference type="ChEBI" id="CHEBI:57307"/>
        <dbReference type="ChEBI" id="CHEBI:132124"/>
        <dbReference type="EC" id="1.3.5.3"/>
    </reaction>
</comment>
<dbReference type="OrthoDB" id="9795729at2"/>
<keyword evidence="5" id="KW-0472">Membrane</keyword>
<dbReference type="GO" id="GO:0006782">
    <property type="term" value="P:protoporphyrinogen IX biosynthetic process"/>
    <property type="evidence" value="ECO:0007669"/>
    <property type="project" value="UniProtKB-UniRule"/>
</dbReference>
<dbReference type="InterPro" id="IPR044264">
    <property type="entry name" value="HemG"/>
</dbReference>
<dbReference type="EMBL" id="LS483470">
    <property type="protein sequence ID" value="SQI44200.1"/>
    <property type="molecule type" value="Genomic_DNA"/>
</dbReference>
<dbReference type="PROSITE" id="PS50902">
    <property type="entry name" value="FLAVODOXIN_LIKE"/>
    <property type="match status" value="1"/>
</dbReference>
<dbReference type="HAMAP" id="MF_00853">
    <property type="entry name" value="HemG"/>
    <property type="match status" value="1"/>
</dbReference>
<dbReference type="InterPro" id="IPR052200">
    <property type="entry name" value="Protoporphyrinogen_IX_DH"/>
</dbReference>
<reference evidence="9 10" key="1">
    <citation type="submission" date="2018-06" db="EMBL/GenBank/DDBJ databases">
        <authorList>
            <consortium name="Pathogen Informatics"/>
            <person name="Doyle S."/>
        </authorList>
    </citation>
    <scope>NUCLEOTIDE SEQUENCE [LARGE SCALE GENOMIC DNA]</scope>
    <source>
        <strain evidence="9 10">NCTC12151</strain>
    </source>
</reference>
<comment type="function">
    <text evidence="7">Catalyzes the 6-electron oxidation of protoporphyrinogen IX to form protoporphyrin IX; under anaerobic conditions uses menaquinone as an electron acceptor, under aerobic conditions uses ubiquinone as an electron acceptor.</text>
</comment>
<evidence type="ECO:0000256" key="7">
    <source>
        <dbReference type="HAMAP-Rule" id="MF_00853"/>
    </source>
</evidence>
<evidence type="ECO:0000256" key="5">
    <source>
        <dbReference type="ARBA" id="ARBA00023136"/>
    </source>
</evidence>
<dbReference type="GO" id="GO:0005886">
    <property type="term" value="C:plasma membrane"/>
    <property type="evidence" value="ECO:0007669"/>
    <property type="project" value="UniProtKB-SubCell"/>
</dbReference>
<proteinExistence type="inferred from homology"/>
<dbReference type="PANTHER" id="PTHR38030">
    <property type="entry name" value="PROTOPORPHYRINOGEN IX DEHYDROGENASE [MENAQUINONE]"/>
    <property type="match status" value="1"/>
</dbReference>
<dbReference type="GO" id="GO:0070819">
    <property type="term" value="F:menaquinone-dependent protoporphyrinogen oxidase activity"/>
    <property type="evidence" value="ECO:0007669"/>
    <property type="project" value="UniProtKB-UniRule"/>
</dbReference>
<keyword evidence="3 7" id="KW-0547">Nucleotide-binding</keyword>